<dbReference type="CDD" id="cd03469">
    <property type="entry name" value="Rieske_RO_Alpha_N"/>
    <property type="match status" value="1"/>
</dbReference>
<sequence>MDTMNLSAPVIAIAVVLISAYIYPALVHYNVYHRITTWYAKRNEQFYVREFAESDESILKKVTQFSLKWWTENDIFQLERRAIFSKTWHFVAHASRFRKPGDYRTYEIAGFSFILILGKDQKVRAFHNICRHRAYTITKKESGSSTVLGCRYHGWSYNTKGELVKAPEFDKVEGFQKEMNSLWEIRSVVKESMVFVNLDAGPEVSDLELAAQLKARNTAGVGWISSWKFDAVLNWKLAAGEFSLGRLQNSQNNWQWMLGGSAKTKEMKLSYSASIWTPHGLLLTVRLLPQSPSATTIECDLHAKITHSAKFSSLQKQLKEEIQSEIGRLEIKQRDLSRGHDDFAVAPQEQISRLLRAHLESERQVGHEIEPAARKQGFSVEGKADDDLCAELESNLGCKANKNGLLDW</sequence>
<dbReference type="GO" id="GO:0051537">
    <property type="term" value="F:2 iron, 2 sulfur cluster binding"/>
    <property type="evidence" value="ECO:0007669"/>
    <property type="project" value="UniProtKB-KW"/>
</dbReference>
<keyword evidence="5" id="KW-0411">Iron-sulfur</keyword>
<keyword evidence="9" id="KW-1185">Reference proteome</keyword>
<dbReference type="PRINTS" id="PR00090">
    <property type="entry name" value="RNGDIOXGNASE"/>
</dbReference>
<dbReference type="GO" id="GO:0016491">
    <property type="term" value="F:oxidoreductase activity"/>
    <property type="evidence" value="ECO:0007669"/>
    <property type="project" value="UniProtKB-KW"/>
</dbReference>
<accession>A0A3D8QZ18</accession>
<dbReference type="PANTHER" id="PTHR43756">
    <property type="entry name" value="CHOLINE MONOOXYGENASE, CHLOROPLASTIC"/>
    <property type="match status" value="1"/>
</dbReference>
<dbReference type="Pfam" id="PF00355">
    <property type="entry name" value="Rieske"/>
    <property type="match status" value="1"/>
</dbReference>
<keyword evidence="1" id="KW-0001">2Fe-2S</keyword>
<keyword evidence="4" id="KW-0408">Iron</keyword>
<dbReference type="Proteomes" id="UP000256328">
    <property type="component" value="Unassembled WGS sequence"/>
</dbReference>
<dbReference type="SUPFAM" id="SSF50022">
    <property type="entry name" value="ISP domain"/>
    <property type="match status" value="1"/>
</dbReference>
<organism evidence="8 9">
    <name type="scientific">Coleophoma crateriformis</name>
    <dbReference type="NCBI Taxonomy" id="565419"/>
    <lineage>
        <taxon>Eukaryota</taxon>
        <taxon>Fungi</taxon>
        <taxon>Dikarya</taxon>
        <taxon>Ascomycota</taxon>
        <taxon>Pezizomycotina</taxon>
        <taxon>Leotiomycetes</taxon>
        <taxon>Helotiales</taxon>
        <taxon>Dermateaceae</taxon>
        <taxon>Coleophoma</taxon>
    </lineage>
</organism>
<dbReference type="Gene3D" id="3.90.380.10">
    <property type="entry name" value="Naphthalene 1,2-dioxygenase Alpha Subunit, Chain A, domain 1"/>
    <property type="match status" value="1"/>
</dbReference>
<dbReference type="InterPro" id="IPR001663">
    <property type="entry name" value="Rng_hydr_dOase-A"/>
</dbReference>
<evidence type="ECO:0000313" key="8">
    <source>
        <dbReference type="EMBL" id="RDW67017.1"/>
    </source>
</evidence>
<keyword evidence="6" id="KW-0812">Transmembrane</keyword>
<evidence type="ECO:0000256" key="5">
    <source>
        <dbReference type="ARBA" id="ARBA00023014"/>
    </source>
</evidence>
<dbReference type="EMBL" id="PDLN01000014">
    <property type="protein sequence ID" value="RDW67017.1"/>
    <property type="molecule type" value="Genomic_DNA"/>
</dbReference>
<proteinExistence type="predicted"/>
<dbReference type="PANTHER" id="PTHR43756:SF6">
    <property type="entry name" value="CLUSTER-BINDING PROTEIN, PUTATIVE (AFU_ORTHOLOGUE AFUA_6G03920)-RELATED"/>
    <property type="match status" value="1"/>
</dbReference>
<dbReference type="AlphaFoldDB" id="A0A3D8QZ18"/>
<dbReference type="InterPro" id="IPR036922">
    <property type="entry name" value="Rieske_2Fe-2S_sf"/>
</dbReference>
<evidence type="ECO:0000256" key="3">
    <source>
        <dbReference type="ARBA" id="ARBA00023002"/>
    </source>
</evidence>
<name>A0A3D8QZ18_9HELO</name>
<dbReference type="InterPro" id="IPR017941">
    <property type="entry name" value="Rieske_2Fe-2S"/>
</dbReference>
<gene>
    <name evidence="8" type="ORF">BP5796_09766</name>
</gene>
<dbReference type="PROSITE" id="PS51296">
    <property type="entry name" value="RIESKE"/>
    <property type="match status" value="1"/>
</dbReference>
<evidence type="ECO:0000259" key="7">
    <source>
        <dbReference type="PROSITE" id="PS51296"/>
    </source>
</evidence>
<reference evidence="8 9" key="1">
    <citation type="journal article" date="2018" name="IMA Fungus">
        <title>IMA Genome-F 9: Draft genome sequence of Annulohypoxylon stygium, Aspergillus mulundensis, Berkeleyomyces basicola (syn. Thielaviopsis basicola), Ceratocystis smalleyi, two Cercospora beticola strains, Coleophoma cylindrospora, Fusarium fracticaudum, Phialophora cf. hyalina, and Morchella septimelata.</title>
        <authorList>
            <person name="Wingfield B.D."/>
            <person name="Bills G.F."/>
            <person name="Dong Y."/>
            <person name="Huang W."/>
            <person name="Nel W.J."/>
            <person name="Swalarsk-Parry B.S."/>
            <person name="Vaghefi N."/>
            <person name="Wilken P.M."/>
            <person name="An Z."/>
            <person name="de Beer Z.W."/>
            <person name="De Vos L."/>
            <person name="Chen L."/>
            <person name="Duong T.A."/>
            <person name="Gao Y."/>
            <person name="Hammerbacher A."/>
            <person name="Kikkert J.R."/>
            <person name="Li Y."/>
            <person name="Li H."/>
            <person name="Li K."/>
            <person name="Li Q."/>
            <person name="Liu X."/>
            <person name="Ma X."/>
            <person name="Naidoo K."/>
            <person name="Pethybridge S.J."/>
            <person name="Sun J."/>
            <person name="Steenkamp E.T."/>
            <person name="van der Nest M.A."/>
            <person name="van Wyk S."/>
            <person name="Wingfield M.J."/>
            <person name="Xiong C."/>
            <person name="Yue Q."/>
            <person name="Zhang X."/>
        </authorList>
    </citation>
    <scope>NUCLEOTIDE SEQUENCE [LARGE SCALE GENOMIC DNA]</scope>
    <source>
        <strain evidence="8 9">BP5796</strain>
    </source>
</reference>
<evidence type="ECO:0000256" key="4">
    <source>
        <dbReference type="ARBA" id="ARBA00023004"/>
    </source>
</evidence>
<feature type="domain" description="Rieske" evidence="7">
    <location>
        <begin position="88"/>
        <end position="196"/>
    </location>
</feature>
<dbReference type="GO" id="GO:0046872">
    <property type="term" value="F:metal ion binding"/>
    <property type="evidence" value="ECO:0007669"/>
    <property type="project" value="UniProtKB-KW"/>
</dbReference>
<evidence type="ECO:0000313" key="9">
    <source>
        <dbReference type="Proteomes" id="UP000256328"/>
    </source>
</evidence>
<comment type="caution">
    <text evidence="8">The sequence shown here is derived from an EMBL/GenBank/DDBJ whole genome shotgun (WGS) entry which is preliminary data.</text>
</comment>
<evidence type="ECO:0000256" key="6">
    <source>
        <dbReference type="SAM" id="Phobius"/>
    </source>
</evidence>
<evidence type="ECO:0000256" key="2">
    <source>
        <dbReference type="ARBA" id="ARBA00022723"/>
    </source>
</evidence>
<dbReference type="Gene3D" id="2.102.10.10">
    <property type="entry name" value="Rieske [2Fe-2S] iron-sulphur domain"/>
    <property type="match status" value="1"/>
</dbReference>
<evidence type="ECO:0000256" key="1">
    <source>
        <dbReference type="ARBA" id="ARBA00022714"/>
    </source>
</evidence>
<feature type="transmembrane region" description="Helical" evidence="6">
    <location>
        <begin position="6"/>
        <end position="32"/>
    </location>
</feature>
<keyword evidence="2" id="KW-0479">Metal-binding</keyword>
<keyword evidence="6" id="KW-0472">Membrane</keyword>
<keyword evidence="3" id="KW-0560">Oxidoreductase</keyword>
<protein>
    <recommendedName>
        <fullName evidence="7">Rieske domain-containing protein</fullName>
    </recommendedName>
</protein>
<keyword evidence="6" id="KW-1133">Transmembrane helix</keyword>
<dbReference type="OrthoDB" id="426882at2759"/>